<dbReference type="Proteomes" id="UP001209803">
    <property type="component" value="Chromosome"/>
</dbReference>
<sequence>MTKLTPGLRGRSRSGNIAFGHDSLIPLNQAGLLVAQTLGHTPSARGEPH</sequence>
<evidence type="ECO:0000313" key="2">
    <source>
        <dbReference type="Proteomes" id="UP001209803"/>
    </source>
</evidence>
<protein>
    <submittedName>
        <fullName evidence="1">Uncharacterized protein</fullName>
    </submittedName>
</protein>
<evidence type="ECO:0000313" key="1">
    <source>
        <dbReference type="EMBL" id="WFE89739.1"/>
    </source>
</evidence>
<dbReference type="EMBL" id="CP120863">
    <property type="protein sequence ID" value="WFE89739.1"/>
    <property type="molecule type" value="Genomic_DNA"/>
</dbReference>
<reference evidence="1 2" key="1">
    <citation type="submission" date="2023-03" db="EMBL/GenBank/DDBJ databases">
        <title>Roseibium porphyridii sp. nov. and Roseibium rhodosorbium sp. nov. isolated from marine algae, Porphyridium cruentum and Rhodosorus marinus, respectively.</title>
        <authorList>
            <person name="Lee M.W."/>
            <person name="Choi B.J."/>
            <person name="Lee J.K."/>
            <person name="Choi D.G."/>
            <person name="Baek J.H."/>
            <person name="Bayburt H."/>
            <person name="Kim J.M."/>
            <person name="Han D.M."/>
            <person name="Kim K.H."/>
            <person name="Jeon C.O."/>
        </authorList>
    </citation>
    <scope>NUCLEOTIDE SEQUENCE [LARGE SCALE GENOMIC DNA]</scope>
    <source>
        <strain evidence="1 2">KMA01</strain>
    </source>
</reference>
<accession>A0ABY8F5L8</accession>
<proteinExistence type="predicted"/>
<keyword evidence="2" id="KW-1185">Reference proteome</keyword>
<gene>
    <name evidence="1" type="ORF">K1718_26900</name>
</gene>
<name>A0ABY8F5L8_9HYPH</name>
<organism evidence="1 2">
    <name type="scientific">Roseibium porphyridii</name>
    <dbReference type="NCBI Taxonomy" id="2866279"/>
    <lineage>
        <taxon>Bacteria</taxon>
        <taxon>Pseudomonadati</taxon>
        <taxon>Pseudomonadota</taxon>
        <taxon>Alphaproteobacteria</taxon>
        <taxon>Hyphomicrobiales</taxon>
        <taxon>Stappiaceae</taxon>
        <taxon>Roseibium</taxon>
    </lineage>
</organism>
<dbReference type="RefSeq" id="WP_265680217.1">
    <property type="nucleotide sequence ID" value="NZ_CP120863.1"/>
</dbReference>